<dbReference type="EMBL" id="WUMU01000001">
    <property type="protein sequence ID" value="MXN16358.1"/>
    <property type="molecule type" value="Genomic_DNA"/>
</dbReference>
<dbReference type="AlphaFoldDB" id="A0A6L7FYM4"/>
<name>A0A6L7FYM4_9RHOB</name>
<accession>A0A6L7FYM4</accession>
<protein>
    <submittedName>
        <fullName evidence="1">Phage portal protein</fullName>
    </submittedName>
</protein>
<dbReference type="GO" id="GO:0019068">
    <property type="term" value="P:virion assembly"/>
    <property type="evidence" value="ECO:0007669"/>
    <property type="project" value="InterPro"/>
</dbReference>
<sequence length="527" mass="57702">MNSGLIKPDGTPLVARQAARPVARYLRDTKSGVIASRIAPLTRHEEDVRRSWERAAGLAMDLIQNSGRLKGATDQVLADTVGVGLTLSPQPDLQPLGWSGEEETAFIRTVKKRWRRYWNSASEVSMNGKLTGPQLVDIGLRWHIAYGEATGVFDFFDAATRRRYGVTTGTKLRLVPPHRLVQDTNAPAGLFQGVQHDENGRVMSYRFRTGPAGLERAEDFPAFDSEGRPLVMHIFDPMDSEDVRGISLLAPAFRKHIQAEMLDDATLQMAILQTVFAITLTSEAPSQDAFEALEALREAGEGGKTIAAEYMGYLGAQLDRAADSRVSVGADPQVSHLGPGEDLSLKTANVPGKDFLPFSGSLARDMARTIGITYGGLTMDHTQSTYSSVRMENASIWSVVMRRRERIAAPMCQMTYEQWLDEEIGEGRIPFKGGYAAFLAQRGSVVGANWQGPAKPTADDYKSARAATERLGNGTSSIAIETGDLGTDPDSLFEERQREHRRYVDAGMASPYAAREDAPVIQTEPLP</sequence>
<dbReference type="RefSeq" id="WP_160890902.1">
    <property type="nucleotide sequence ID" value="NZ_WUMU01000001.1"/>
</dbReference>
<organism evidence="1 2">
    <name type="scientific">Pseudooceanicola albus</name>
    <dbReference type="NCBI Taxonomy" id="2692189"/>
    <lineage>
        <taxon>Bacteria</taxon>
        <taxon>Pseudomonadati</taxon>
        <taxon>Pseudomonadota</taxon>
        <taxon>Alphaproteobacteria</taxon>
        <taxon>Rhodobacterales</taxon>
        <taxon>Paracoccaceae</taxon>
        <taxon>Pseudooceanicola</taxon>
    </lineage>
</organism>
<gene>
    <name evidence="1" type="ORF">GR170_00810</name>
</gene>
<dbReference type="Proteomes" id="UP000477911">
    <property type="component" value="Unassembled WGS sequence"/>
</dbReference>
<proteinExistence type="predicted"/>
<evidence type="ECO:0000313" key="1">
    <source>
        <dbReference type="EMBL" id="MXN16358.1"/>
    </source>
</evidence>
<dbReference type="Pfam" id="PF05136">
    <property type="entry name" value="Phage_portal_2"/>
    <property type="match status" value="1"/>
</dbReference>
<comment type="caution">
    <text evidence="1">The sequence shown here is derived from an EMBL/GenBank/DDBJ whole genome shotgun (WGS) entry which is preliminary data.</text>
</comment>
<dbReference type="InterPro" id="IPR006429">
    <property type="entry name" value="Phage_lambda_portal"/>
</dbReference>
<reference evidence="1 2" key="1">
    <citation type="submission" date="2019-12" db="EMBL/GenBank/DDBJ databases">
        <authorList>
            <person name="Li M."/>
        </authorList>
    </citation>
    <scope>NUCLEOTIDE SEQUENCE [LARGE SCALE GENOMIC DNA]</scope>
    <source>
        <strain evidence="1 2">GBMRC 2024</strain>
    </source>
</reference>
<evidence type="ECO:0000313" key="2">
    <source>
        <dbReference type="Proteomes" id="UP000477911"/>
    </source>
</evidence>
<dbReference type="GO" id="GO:0005198">
    <property type="term" value="F:structural molecule activity"/>
    <property type="evidence" value="ECO:0007669"/>
    <property type="project" value="InterPro"/>
</dbReference>
<keyword evidence="2" id="KW-1185">Reference proteome</keyword>